<keyword evidence="1" id="KW-0436">Ligase</keyword>
<protein>
    <submittedName>
        <fullName evidence="1">Cobaltochelatase subunit CobN</fullName>
        <ecNumber evidence="1">6.6.1.2</ecNumber>
    </submittedName>
</protein>
<feature type="non-terminal residue" evidence="1">
    <location>
        <position position="185"/>
    </location>
</feature>
<name>A0A832PNJ4_9RHOB</name>
<proteinExistence type="predicted"/>
<dbReference type="EC" id="6.6.1.2" evidence="1"/>
<gene>
    <name evidence="1" type="primary">cobN</name>
    <name evidence="1" type="ORF">GXX24_09110</name>
</gene>
<dbReference type="Proteomes" id="UP000580830">
    <property type="component" value="Unassembled WGS sequence"/>
</dbReference>
<dbReference type="AlphaFoldDB" id="A0A832PNJ4"/>
<reference evidence="1 2" key="1">
    <citation type="journal article" date="2020" name="Biotechnol. Biofuels">
        <title>New insights from the biogas microbiome by comprehensive genome-resolved metagenomics of nearly 1600 species originating from multiple anaerobic digesters.</title>
        <authorList>
            <person name="Campanaro S."/>
            <person name="Treu L."/>
            <person name="Rodriguez-R L.M."/>
            <person name="Kovalovszki A."/>
            <person name="Ziels R.M."/>
            <person name="Maus I."/>
            <person name="Zhu X."/>
            <person name="Kougias P.G."/>
            <person name="Basile A."/>
            <person name="Luo G."/>
            <person name="Schluter A."/>
            <person name="Konstantinidis K.T."/>
            <person name="Angelidaki I."/>
        </authorList>
    </citation>
    <scope>NUCLEOTIDE SEQUENCE [LARGE SCALE GENOMIC DNA]</scope>
    <source>
        <strain evidence="1">AS04akNAM_125</strain>
    </source>
</reference>
<accession>A0A832PNJ4</accession>
<sequence length="185" mass="19035">MHVVFRESHGLEETAAPYDPGQTPAEMVVLSFSDSDLGAFAAGWRGMAGPRPSLRLQNLVALRHPVSVDSYLDNTLSGARAILIRLLGGESYWPYGLASVQDLARRRGIALAVLPVDGREDPALAAASTVGPALLSRLTALCDMGGAAAAGAALAELGRAAGLALPAPGPVGELPACGWWDPEAG</sequence>
<evidence type="ECO:0000313" key="2">
    <source>
        <dbReference type="Proteomes" id="UP000580830"/>
    </source>
</evidence>
<organism evidence="1 2">
    <name type="scientific">Paracoccus solventivorans</name>
    <dbReference type="NCBI Taxonomy" id="53463"/>
    <lineage>
        <taxon>Bacteria</taxon>
        <taxon>Pseudomonadati</taxon>
        <taxon>Pseudomonadota</taxon>
        <taxon>Alphaproteobacteria</taxon>
        <taxon>Rhodobacterales</taxon>
        <taxon>Paracoccaceae</taxon>
        <taxon>Paracoccus</taxon>
    </lineage>
</organism>
<dbReference type="EMBL" id="DULP01000134">
    <property type="protein sequence ID" value="HHW34280.1"/>
    <property type="molecule type" value="Genomic_DNA"/>
</dbReference>
<comment type="caution">
    <text evidence="1">The sequence shown here is derived from an EMBL/GenBank/DDBJ whole genome shotgun (WGS) entry which is preliminary data.</text>
</comment>
<dbReference type="GO" id="GO:0051116">
    <property type="term" value="F:cobaltochelatase activity"/>
    <property type="evidence" value="ECO:0007669"/>
    <property type="project" value="UniProtKB-EC"/>
</dbReference>
<evidence type="ECO:0000313" key="1">
    <source>
        <dbReference type="EMBL" id="HHW34280.1"/>
    </source>
</evidence>